<evidence type="ECO:0000259" key="1">
    <source>
        <dbReference type="Pfam" id="PF02470"/>
    </source>
</evidence>
<dbReference type="Proteomes" id="UP000306585">
    <property type="component" value="Unassembled WGS sequence"/>
</dbReference>
<dbReference type="InterPro" id="IPR030970">
    <property type="entry name" value="ABC_MlaD"/>
</dbReference>
<dbReference type="PANTHER" id="PTHR33371">
    <property type="entry name" value="INTERMEMBRANE PHOSPHOLIPID TRANSPORT SYSTEM BINDING PROTEIN MLAD-RELATED"/>
    <property type="match status" value="1"/>
</dbReference>
<dbReference type="GO" id="GO:0015914">
    <property type="term" value="P:phospholipid transport"/>
    <property type="evidence" value="ECO:0007669"/>
    <property type="project" value="InterPro"/>
</dbReference>
<accession>A0A5R9GSD7</accession>
<reference evidence="2 3" key="1">
    <citation type="journal article" date="2019" name="Appl. Environ. Microbiol.">
        <title>Environmental Evidence and Genomic Insight of Iron-oxidizing Bacteria Preference Towards More Corrosion Resistant Stainless Steel at Higher Salinities.</title>
        <authorList>
            <person name="Garrison C.E."/>
            <person name="Price K.A."/>
            <person name="Field E.K."/>
        </authorList>
    </citation>
    <scope>NUCLEOTIDE SEQUENCE [LARGE SCALE GENOMIC DNA]</scope>
    <source>
        <strain evidence="2 3">P3</strain>
    </source>
</reference>
<dbReference type="EMBL" id="VBRY01000002">
    <property type="protein sequence ID" value="TLS68790.1"/>
    <property type="molecule type" value="Genomic_DNA"/>
</dbReference>
<feature type="domain" description="Mce/MlaD" evidence="1">
    <location>
        <begin position="31"/>
        <end position="107"/>
    </location>
</feature>
<dbReference type="PANTHER" id="PTHR33371:SF4">
    <property type="entry name" value="INTERMEMBRANE PHOSPHOLIPID TRANSPORT SYSTEM BINDING PROTEIN MLAD"/>
    <property type="match status" value="1"/>
</dbReference>
<keyword evidence="3" id="KW-1185">Reference proteome</keyword>
<protein>
    <submittedName>
        <fullName evidence="2">Outer membrane lipid asymmetry maintenance protein MlaD</fullName>
    </submittedName>
</protein>
<dbReference type="NCBIfam" id="TIGR04430">
    <property type="entry name" value="OM_asym_MlaD"/>
    <property type="match status" value="1"/>
</dbReference>
<gene>
    <name evidence="2" type="primary">mlaD</name>
    <name evidence="2" type="ORF">FEF65_02535</name>
</gene>
<name>A0A5R9GSD7_9PROT</name>
<comment type="caution">
    <text evidence="2">The sequence shown here is derived from an EMBL/GenBank/DDBJ whole genome shotgun (WGS) entry which is preliminary data.</text>
</comment>
<dbReference type="AlphaFoldDB" id="A0A5R9GSD7"/>
<organism evidence="2 3">
    <name type="scientific">Mariprofundus erugo</name>
    <dbReference type="NCBI Taxonomy" id="2528639"/>
    <lineage>
        <taxon>Bacteria</taxon>
        <taxon>Pseudomonadati</taxon>
        <taxon>Pseudomonadota</taxon>
        <taxon>Candidatius Mariprofundia</taxon>
        <taxon>Mariprofundales</taxon>
        <taxon>Mariprofundaceae</taxon>
        <taxon>Mariprofundus</taxon>
    </lineage>
</organism>
<evidence type="ECO:0000313" key="3">
    <source>
        <dbReference type="Proteomes" id="UP000306585"/>
    </source>
</evidence>
<dbReference type="Pfam" id="PF02470">
    <property type="entry name" value="MlaD"/>
    <property type="match status" value="1"/>
</dbReference>
<sequence length="142" mass="15209">MSVGVFVFLGLIAIAWLALKIGQVGGLGESGYTLVANFDDVGGIRKGGDIMMAGVIIGRIDSVTLAKNDQATMVLRIHDDVRITEDAFASIRTKGIIGDRYVRITQGPSDTYLKPGSEIEETESAINIEDLISKYIFNGSGK</sequence>
<evidence type="ECO:0000313" key="2">
    <source>
        <dbReference type="EMBL" id="TLS68790.1"/>
    </source>
</evidence>
<dbReference type="InterPro" id="IPR003399">
    <property type="entry name" value="Mce/MlaD"/>
</dbReference>
<proteinExistence type="predicted"/>
<dbReference type="InterPro" id="IPR052336">
    <property type="entry name" value="MlaD_Phospholipid_Transporter"/>
</dbReference>